<keyword evidence="1" id="KW-0732">Signal</keyword>
<feature type="chain" id="PRO_5029650523" description="DUF3761 domain-containing protein" evidence="1">
    <location>
        <begin position="28"/>
        <end position="89"/>
    </location>
</feature>
<evidence type="ECO:0000313" key="3">
    <source>
        <dbReference type="Proteomes" id="UP000466445"/>
    </source>
</evidence>
<proteinExistence type="predicted"/>
<keyword evidence="3" id="KW-1185">Reference proteome</keyword>
<accession>A0A7I7SLN3</accession>
<dbReference type="KEGG" id="msar:MSAR_07990"/>
<evidence type="ECO:0000256" key="1">
    <source>
        <dbReference type="SAM" id="SignalP"/>
    </source>
</evidence>
<dbReference type="EMBL" id="AP022595">
    <property type="protein sequence ID" value="BBY57663.1"/>
    <property type="molecule type" value="Genomic_DNA"/>
</dbReference>
<evidence type="ECO:0008006" key="4">
    <source>
        <dbReference type="Google" id="ProtNLM"/>
    </source>
</evidence>
<dbReference type="AlphaFoldDB" id="A0A7I7SLN3"/>
<evidence type="ECO:0000313" key="2">
    <source>
        <dbReference type="EMBL" id="BBY57663.1"/>
    </source>
</evidence>
<reference evidence="2 3" key="1">
    <citation type="journal article" date="2019" name="Emerg. Microbes Infect.">
        <title>Comprehensive subspecies identification of 175 nontuberculous mycobacteria species based on 7547 genomic profiles.</title>
        <authorList>
            <person name="Matsumoto Y."/>
            <person name="Kinjo T."/>
            <person name="Motooka D."/>
            <person name="Nabeya D."/>
            <person name="Jung N."/>
            <person name="Uechi K."/>
            <person name="Horii T."/>
            <person name="Iida T."/>
            <person name="Fujita J."/>
            <person name="Nakamura S."/>
        </authorList>
    </citation>
    <scope>NUCLEOTIDE SEQUENCE [LARGE SCALE GENOMIC DNA]</scope>
    <source>
        <strain evidence="2 3">JCM 30395</strain>
    </source>
</reference>
<name>A0A7I7SLN3_9MYCO</name>
<feature type="signal peptide" evidence="1">
    <location>
        <begin position="1"/>
        <end position="27"/>
    </location>
</feature>
<sequence length="89" mass="8855">MPMRHRLRYVFPFLAAAAAAFAPAAGADTTLISPSVPSCVDTGGSSVIGGQTTHCATPGYVQANATPEVPEDLAYPWGGGVGGHGGGGR</sequence>
<organism evidence="2 3">
    <name type="scientific">Mycolicibacterium sarraceniae</name>
    <dbReference type="NCBI Taxonomy" id="1534348"/>
    <lineage>
        <taxon>Bacteria</taxon>
        <taxon>Bacillati</taxon>
        <taxon>Actinomycetota</taxon>
        <taxon>Actinomycetes</taxon>
        <taxon>Mycobacteriales</taxon>
        <taxon>Mycobacteriaceae</taxon>
        <taxon>Mycolicibacterium</taxon>
    </lineage>
</organism>
<gene>
    <name evidence="2" type="ORF">MSAR_07990</name>
</gene>
<dbReference type="Proteomes" id="UP000466445">
    <property type="component" value="Chromosome"/>
</dbReference>
<protein>
    <recommendedName>
        <fullName evidence="4">DUF3761 domain-containing protein</fullName>
    </recommendedName>
</protein>